<proteinExistence type="predicted"/>
<evidence type="ECO:0000256" key="5">
    <source>
        <dbReference type="ARBA" id="ARBA00023015"/>
    </source>
</evidence>
<evidence type="ECO:0000259" key="9">
    <source>
        <dbReference type="PROSITE" id="PS01124"/>
    </source>
</evidence>
<dbReference type="InterPro" id="IPR041522">
    <property type="entry name" value="CdaR_GGDEF"/>
</dbReference>
<keyword evidence="5" id="KW-0805">Transcription regulation</keyword>
<dbReference type="OrthoDB" id="9794370at2"/>
<dbReference type="Proteomes" id="UP000078454">
    <property type="component" value="Unassembled WGS sequence"/>
</dbReference>
<dbReference type="InterPro" id="IPR001789">
    <property type="entry name" value="Sig_transdc_resp-reg_receiver"/>
</dbReference>
<dbReference type="SMART" id="SM00448">
    <property type="entry name" value="REC"/>
    <property type="match status" value="1"/>
</dbReference>
<evidence type="ECO:0000313" key="12">
    <source>
        <dbReference type="EMBL" id="OAS14899.1"/>
    </source>
</evidence>
<dbReference type="SUPFAM" id="SSF52172">
    <property type="entry name" value="CheY-like"/>
    <property type="match status" value="1"/>
</dbReference>
<accession>A0A198A0B5</accession>
<dbReference type="InterPro" id="IPR051552">
    <property type="entry name" value="HptR"/>
</dbReference>
<evidence type="ECO:0000313" key="13">
    <source>
        <dbReference type="Proteomes" id="UP000078454"/>
    </source>
</evidence>
<dbReference type="PROSITE" id="PS01124">
    <property type="entry name" value="HTH_ARAC_FAMILY_2"/>
    <property type="match status" value="1"/>
</dbReference>
<evidence type="ECO:0000256" key="3">
    <source>
        <dbReference type="ARBA" id="ARBA00022553"/>
    </source>
</evidence>
<dbReference type="PROSITE" id="PS50887">
    <property type="entry name" value="GGDEF"/>
    <property type="match status" value="1"/>
</dbReference>
<comment type="caution">
    <text evidence="12">The sequence shown here is derived from an EMBL/GenBank/DDBJ whole genome shotgun (WGS) entry which is preliminary data.</text>
</comment>
<dbReference type="GO" id="GO:0043565">
    <property type="term" value="F:sequence-specific DNA binding"/>
    <property type="evidence" value="ECO:0007669"/>
    <property type="project" value="InterPro"/>
</dbReference>
<keyword evidence="2" id="KW-0963">Cytoplasm</keyword>
<evidence type="ECO:0000256" key="1">
    <source>
        <dbReference type="ARBA" id="ARBA00004496"/>
    </source>
</evidence>
<feature type="domain" description="Response regulatory" evidence="10">
    <location>
        <begin position="3"/>
        <end position="120"/>
    </location>
</feature>
<dbReference type="GO" id="GO:0000160">
    <property type="term" value="P:phosphorelay signal transduction system"/>
    <property type="evidence" value="ECO:0007669"/>
    <property type="project" value="UniProtKB-KW"/>
</dbReference>
<feature type="domain" description="HTH araC/xylS-type" evidence="9">
    <location>
        <begin position="439"/>
        <end position="537"/>
    </location>
</feature>
<name>A0A198A0B5_9BACL</name>
<dbReference type="Pfam" id="PF00072">
    <property type="entry name" value="Response_reg"/>
    <property type="match status" value="1"/>
</dbReference>
<evidence type="ECO:0000259" key="10">
    <source>
        <dbReference type="PROSITE" id="PS50110"/>
    </source>
</evidence>
<dbReference type="GO" id="GO:0003700">
    <property type="term" value="F:DNA-binding transcription factor activity"/>
    <property type="evidence" value="ECO:0007669"/>
    <property type="project" value="InterPro"/>
</dbReference>
<reference evidence="12 13" key="1">
    <citation type="submission" date="2016-05" db="EMBL/GenBank/DDBJ databases">
        <title>Paenibacillus sp. 1ZS3-15 nov., isolated from the rhizosphere soil.</title>
        <authorList>
            <person name="Zhang X.X."/>
            <person name="Zhang J."/>
        </authorList>
    </citation>
    <scope>NUCLEOTIDE SEQUENCE [LARGE SCALE GENOMIC DNA]</scope>
    <source>
        <strain evidence="12 13">1ZS3-15</strain>
    </source>
</reference>
<dbReference type="RefSeq" id="WP_068669070.1">
    <property type="nucleotide sequence ID" value="NZ_LYPB01000087.1"/>
</dbReference>
<dbReference type="EMBL" id="LYPB01000087">
    <property type="protein sequence ID" value="OAS14899.1"/>
    <property type="molecule type" value="Genomic_DNA"/>
</dbReference>
<keyword evidence="3 8" id="KW-0597">Phosphoprotein</keyword>
<dbReference type="InterPro" id="IPR020449">
    <property type="entry name" value="Tscrpt_reg_AraC-type_HTH"/>
</dbReference>
<evidence type="ECO:0008006" key="14">
    <source>
        <dbReference type="Google" id="ProtNLM"/>
    </source>
</evidence>
<dbReference type="PRINTS" id="PR00032">
    <property type="entry name" value="HTHARAC"/>
</dbReference>
<gene>
    <name evidence="12" type="ORF">A8708_05210</name>
</gene>
<evidence type="ECO:0000256" key="6">
    <source>
        <dbReference type="ARBA" id="ARBA00023125"/>
    </source>
</evidence>
<dbReference type="PANTHER" id="PTHR42713">
    <property type="entry name" value="HISTIDINE KINASE-RELATED"/>
    <property type="match status" value="1"/>
</dbReference>
<organism evidence="12 13">
    <name type="scientific">Paenibacillus oryzisoli</name>
    <dbReference type="NCBI Taxonomy" id="1850517"/>
    <lineage>
        <taxon>Bacteria</taxon>
        <taxon>Bacillati</taxon>
        <taxon>Bacillota</taxon>
        <taxon>Bacilli</taxon>
        <taxon>Bacillales</taxon>
        <taxon>Paenibacillaceae</taxon>
        <taxon>Paenibacillus</taxon>
    </lineage>
</organism>
<dbReference type="InterPro" id="IPR009057">
    <property type="entry name" value="Homeodomain-like_sf"/>
</dbReference>
<protein>
    <recommendedName>
        <fullName evidence="14">DNA-binding response regulator</fullName>
    </recommendedName>
</protein>
<comment type="subcellular location">
    <subcellularLocation>
        <location evidence="1">Cytoplasm</location>
    </subcellularLocation>
</comment>
<evidence type="ECO:0000256" key="4">
    <source>
        <dbReference type="ARBA" id="ARBA00023012"/>
    </source>
</evidence>
<dbReference type="Gene3D" id="3.40.50.2300">
    <property type="match status" value="1"/>
</dbReference>
<dbReference type="GO" id="GO:0005737">
    <property type="term" value="C:cytoplasm"/>
    <property type="evidence" value="ECO:0007669"/>
    <property type="project" value="UniProtKB-SubCell"/>
</dbReference>
<dbReference type="AlphaFoldDB" id="A0A198A0B5"/>
<dbReference type="Gene3D" id="1.10.10.60">
    <property type="entry name" value="Homeodomain-like"/>
    <property type="match status" value="2"/>
</dbReference>
<evidence type="ECO:0000259" key="11">
    <source>
        <dbReference type="PROSITE" id="PS50887"/>
    </source>
</evidence>
<keyword evidence="6" id="KW-0238">DNA-binding</keyword>
<keyword evidence="13" id="KW-1185">Reference proteome</keyword>
<dbReference type="Pfam" id="PF12833">
    <property type="entry name" value="HTH_18"/>
    <property type="match status" value="1"/>
</dbReference>
<dbReference type="SUPFAM" id="SSF46689">
    <property type="entry name" value="Homeodomain-like"/>
    <property type="match status" value="2"/>
</dbReference>
<dbReference type="Pfam" id="PF17853">
    <property type="entry name" value="GGDEF_2"/>
    <property type="match status" value="1"/>
</dbReference>
<dbReference type="SMART" id="SM00342">
    <property type="entry name" value="HTH_ARAC"/>
    <property type="match status" value="1"/>
</dbReference>
<feature type="domain" description="GGDEF" evidence="11">
    <location>
        <begin position="181"/>
        <end position="313"/>
    </location>
</feature>
<dbReference type="PROSITE" id="PS50110">
    <property type="entry name" value="RESPONSE_REGULATORY"/>
    <property type="match status" value="1"/>
</dbReference>
<evidence type="ECO:0000256" key="8">
    <source>
        <dbReference type="PROSITE-ProRule" id="PRU00169"/>
    </source>
</evidence>
<feature type="modified residue" description="4-aspartylphosphate" evidence="8">
    <location>
        <position position="55"/>
    </location>
</feature>
<sequence length="538" mass="61689">MYKLVIVDDETAVRGGLSKFVQWSDYGIVLAGTADDGDTGLELVQRVKPDIVLTDVMMPVMDGIQMSKEIRERFPEIKIVFISGHNEANLLRSAMQVHAADYIFKPVKRTEIQKMIENVVRVLRSEEKERNRLKDMEVKLTQSMPLLREKFLMALIQDGDAKPDALRERAAFLNLELPIEKPYLVLAITIDDSNEVLGNRSERDKQLFSYSLLNVVQELIDQYLHGYAFENRAAEYVGLLVLDDQMIEPEATLLSLAEAIRDNLRRWLQISVTIGVGERAANISMLPASFRHARDAADQKWYMGKNQVITMDSLEIGEANPIRFDAGQSERLVSVLKSGDKHRLELEMESILEPLAQIRKDAFKYGRQVGLQMIALAGRLLLDLNLLTREKEEQEAWLLDRLLKIETMAELKSIVSDYLYNVCCWIQEKRSGRSSNVIEHIQTYISDNFTKNLTIAEIAASVYLSQTYVSLLFKQETGETIYEYLMKVRIAKAKELLRDPRIKFYEVCELVGYTDPSYFSKLFKKMTGLTPSAYRDQQ</sequence>
<dbReference type="InterPro" id="IPR011006">
    <property type="entry name" value="CheY-like_superfamily"/>
</dbReference>
<dbReference type="CDD" id="cd17536">
    <property type="entry name" value="REC_YesN-like"/>
    <property type="match status" value="1"/>
</dbReference>
<keyword evidence="4" id="KW-0902">Two-component regulatory system</keyword>
<evidence type="ECO:0000256" key="7">
    <source>
        <dbReference type="ARBA" id="ARBA00023163"/>
    </source>
</evidence>
<dbReference type="PROSITE" id="PS00041">
    <property type="entry name" value="HTH_ARAC_FAMILY_1"/>
    <property type="match status" value="1"/>
</dbReference>
<dbReference type="STRING" id="1850517.A8708_05210"/>
<dbReference type="InterPro" id="IPR000160">
    <property type="entry name" value="GGDEF_dom"/>
</dbReference>
<evidence type="ECO:0000256" key="2">
    <source>
        <dbReference type="ARBA" id="ARBA00022490"/>
    </source>
</evidence>
<dbReference type="InterPro" id="IPR018060">
    <property type="entry name" value="HTH_AraC"/>
</dbReference>
<dbReference type="InterPro" id="IPR018062">
    <property type="entry name" value="HTH_AraC-typ_CS"/>
</dbReference>
<keyword evidence="7" id="KW-0804">Transcription</keyword>
<dbReference type="PANTHER" id="PTHR42713:SF3">
    <property type="entry name" value="TRANSCRIPTIONAL REGULATORY PROTEIN HPTR"/>
    <property type="match status" value="1"/>
</dbReference>